<dbReference type="InterPro" id="IPR045180">
    <property type="entry name" value="La_dom_prot"/>
</dbReference>
<dbReference type="InterPro" id="IPR036390">
    <property type="entry name" value="WH_DNA-bd_sf"/>
</dbReference>
<dbReference type="SUPFAM" id="SSF46785">
    <property type="entry name" value="Winged helix' DNA-binding domain"/>
    <property type="match status" value="1"/>
</dbReference>
<evidence type="ECO:0000256" key="3">
    <source>
        <dbReference type="ARBA" id="ARBA00023015"/>
    </source>
</evidence>
<dbReference type="EnsemblMetazoa" id="RPRC002316-RA">
    <property type="protein sequence ID" value="RPRC002316-PA"/>
    <property type="gene ID" value="RPRC002316"/>
</dbReference>
<evidence type="ECO:0000256" key="4">
    <source>
        <dbReference type="ARBA" id="ARBA00023163"/>
    </source>
</evidence>
<accession>T1HE44</accession>
<dbReference type="GO" id="GO:1990904">
    <property type="term" value="C:ribonucleoprotein complex"/>
    <property type="evidence" value="ECO:0007669"/>
    <property type="project" value="InterPro"/>
</dbReference>
<keyword evidence="5" id="KW-0539">Nucleus</keyword>
<dbReference type="Gene3D" id="3.30.70.330">
    <property type="match status" value="1"/>
</dbReference>
<protein>
    <submittedName>
        <fullName evidence="6">La ribonucleoprotein domain family member 7</fullName>
    </submittedName>
</protein>
<comment type="subcellular location">
    <subcellularLocation>
        <location evidence="1">Nucleus</location>
    </subcellularLocation>
</comment>
<dbReference type="AlphaFoldDB" id="T1HE44"/>
<dbReference type="SUPFAM" id="SSF54928">
    <property type="entry name" value="RNA-binding domain, RBD"/>
    <property type="match status" value="1"/>
</dbReference>
<dbReference type="InterPro" id="IPR002344">
    <property type="entry name" value="Lupus_La"/>
</dbReference>
<keyword evidence="2" id="KW-0694">RNA-binding</keyword>
<name>T1HE44_RHOPR</name>
<dbReference type="GO" id="GO:0003723">
    <property type="term" value="F:RNA binding"/>
    <property type="evidence" value="ECO:0007669"/>
    <property type="project" value="UniProtKB-UniRule"/>
</dbReference>
<dbReference type="STRING" id="13249.T1HE44"/>
<dbReference type="PANTHER" id="PTHR22792">
    <property type="entry name" value="LUPUS LA PROTEIN-RELATED"/>
    <property type="match status" value="1"/>
</dbReference>
<dbReference type="HOGENOM" id="CLU_1528948_0_0_1"/>
<dbReference type="Pfam" id="PF00076">
    <property type="entry name" value="RRM_1"/>
    <property type="match status" value="1"/>
</dbReference>
<dbReference type="InterPro" id="IPR006630">
    <property type="entry name" value="La_HTH"/>
</dbReference>
<dbReference type="Proteomes" id="UP000015103">
    <property type="component" value="Unassembled WGS sequence"/>
</dbReference>
<evidence type="ECO:0000313" key="7">
    <source>
        <dbReference type="Proteomes" id="UP000015103"/>
    </source>
</evidence>
<evidence type="ECO:0000256" key="2">
    <source>
        <dbReference type="ARBA" id="ARBA00022884"/>
    </source>
</evidence>
<dbReference type="InParanoid" id="T1HE44"/>
<dbReference type="PROSITE" id="PS50961">
    <property type="entry name" value="HTH_LA"/>
    <property type="match status" value="1"/>
</dbReference>
<keyword evidence="7" id="KW-1185">Reference proteome</keyword>
<dbReference type="GO" id="GO:0005634">
    <property type="term" value="C:nucleus"/>
    <property type="evidence" value="ECO:0007669"/>
    <property type="project" value="UniProtKB-SubCell"/>
</dbReference>
<dbReference type="InterPro" id="IPR035979">
    <property type="entry name" value="RBD_domain_sf"/>
</dbReference>
<dbReference type="VEuPathDB" id="VectorBase:RPRC002316"/>
<sequence>VPYIFVPVKMNEEVDALPDLPKEKKRSRKKLLYSNIKGLMEFYFSAANLAKDRWLTQSLDESGSIALTHFLNFNKIRALTNDVNDIVKALRNSEILEVSEDYKVKRIVPVQFKENTDDCIIYVEQLPSDTDHDWLKSFFSCYGQVDYISIPKYNNTKKCKGFAFIEFSDPQGAENA</sequence>
<dbReference type="PANTHER" id="PTHR22792:SF62">
    <property type="entry name" value="LA-RELATED PROTEIN 7"/>
    <property type="match status" value="1"/>
</dbReference>
<dbReference type="OMA" id="WTFIMDI"/>
<dbReference type="Gene3D" id="1.10.10.10">
    <property type="entry name" value="Winged helix-like DNA-binding domain superfamily/Winged helix DNA-binding domain"/>
    <property type="match status" value="1"/>
</dbReference>
<dbReference type="EMBL" id="ACPB03001885">
    <property type="status" value="NOT_ANNOTATED_CDS"/>
    <property type="molecule type" value="Genomic_DNA"/>
</dbReference>
<dbReference type="Pfam" id="PF05383">
    <property type="entry name" value="La"/>
    <property type="match status" value="1"/>
</dbReference>
<keyword evidence="3" id="KW-0805">Transcription regulation</keyword>
<dbReference type="SMART" id="SM00715">
    <property type="entry name" value="LA"/>
    <property type="match status" value="1"/>
</dbReference>
<dbReference type="InterPro" id="IPR012677">
    <property type="entry name" value="Nucleotide-bd_a/b_plait_sf"/>
</dbReference>
<evidence type="ECO:0000256" key="5">
    <source>
        <dbReference type="ARBA" id="ARBA00023242"/>
    </source>
</evidence>
<evidence type="ECO:0000256" key="1">
    <source>
        <dbReference type="ARBA" id="ARBA00004123"/>
    </source>
</evidence>
<dbReference type="PRINTS" id="PR00302">
    <property type="entry name" value="LUPUSLA"/>
</dbReference>
<proteinExistence type="predicted"/>
<dbReference type="InterPro" id="IPR036388">
    <property type="entry name" value="WH-like_DNA-bd_sf"/>
</dbReference>
<keyword evidence="4" id="KW-0804">Transcription</keyword>
<dbReference type="CDD" id="cd07323">
    <property type="entry name" value="LAM"/>
    <property type="match status" value="1"/>
</dbReference>
<reference evidence="6" key="1">
    <citation type="submission" date="2015-05" db="UniProtKB">
        <authorList>
            <consortium name="EnsemblMetazoa"/>
        </authorList>
    </citation>
    <scope>IDENTIFICATION</scope>
</reference>
<dbReference type="InterPro" id="IPR000504">
    <property type="entry name" value="RRM_dom"/>
</dbReference>
<dbReference type="PROSITE" id="PS50102">
    <property type="entry name" value="RRM"/>
    <property type="match status" value="1"/>
</dbReference>
<evidence type="ECO:0000313" key="6">
    <source>
        <dbReference type="EnsemblMetazoa" id="RPRC002316-PA"/>
    </source>
</evidence>
<dbReference type="GO" id="GO:0006396">
    <property type="term" value="P:RNA processing"/>
    <property type="evidence" value="ECO:0007669"/>
    <property type="project" value="InterPro"/>
</dbReference>
<organism evidence="6 7">
    <name type="scientific">Rhodnius prolixus</name>
    <name type="common">Triatomid bug</name>
    <dbReference type="NCBI Taxonomy" id="13249"/>
    <lineage>
        <taxon>Eukaryota</taxon>
        <taxon>Metazoa</taxon>
        <taxon>Ecdysozoa</taxon>
        <taxon>Arthropoda</taxon>
        <taxon>Hexapoda</taxon>
        <taxon>Insecta</taxon>
        <taxon>Pterygota</taxon>
        <taxon>Neoptera</taxon>
        <taxon>Paraneoptera</taxon>
        <taxon>Hemiptera</taxon>
        <taxon>Heteroptera</taxon>
        <taxon>Panheteroptera</taxon>
        <taxon>Cimicomorpha</taxon>
        <taxon>Reduviidae</taxon>
        <taxon>Triatominae</taxon>
        <taxon>Rhodnius</taxon>
    </lineage>
</organism>
<dbReference type="eggNOG" id="KOG0118">
    <property type="taxonomic scope" value="Eukaryota"/>
</dbReference>